<keyword evidence="3" id="KW-0238">DNA-binding</keyword>
<keyword evidence="1" id="KW-0678">Repressor</keyword>
<evidence type="ECO:0000313" key="7">
    <source>
        <dbReference type="EMBL" id="NJB98540.1"/>
    </source>
</evidence>
<evidence type="ECO:0000256" key="3">
    <source>
        <dbReference type="ARBA" id="ARBA00023125"/>
    </source>
</evidence>
<dbReference type="InterPro" id="IPR010982">
    <property type="entry name" value="Lambda_DNA-bd_dom_sf"/>
</dbReference>
<gene>
    <name evidence="7" type="ORF">GGR89_002873</name>
</gene>
<sequence>MPNATIRDVAREASVSVASVSRALNGATNIRPELRDHIRDVANRLGYVPHAGARNLSLARSSTIGVVVPDLHGEFFSELLRGMDRQASELGLHLLLMVMHGEADRGITALHAMRGRVDGLVVMAPQITSDELFQHLPRTMPSVLVNCAPHDGVRAELRVDNVAGAVAVVEHLVAGGCRRIVHIAGPAANIDAQERLRGTREACARLGAELRVVQGDFNEDSGTAAIATLQAECADYDAVFAANDMMAVGALMALKRAGVSVPEQVAVAGFDNIPLTRLISPALTTASIDIAEFGARAVVRLAGLIDGASDDTLEWRAPIVIARESTRQHPKNTTGNPIRRGDRE</sequence>
<dbReference type="InterPro" id="IPR028082">
    <property type="entry name" value="Peripla_BP_I"/>
</dbReference>
<evidence type="ECO:0000256" key="4">
    <source>
        <dbReference type="ARBA" id="ARBA00023163"/>
    </source>
</evidence>
<accession>A0A7X5Y2G3</accession>
<dbReference type="PROSITE" id="PS50932">
    <property type="entry name" value="HTH_LACI_2"/>
    <property type="match status" value="1"/>
</dbReference>
<evidence type="ECO:0000313" key="8">
    <source>
        <dbReference type="Proteomes" id="UP000531251"/>
    </source>
</evidence>
<dbReference type="SMART" id="SM00354">
    <property type="entry name" value="HTH_LACI"/>
    <property type="match status" value="1"/>
</dbReference>
<dbReference type="Gene3D" id="3.40.50.2300">
    <property type="match status" value="2"/>
</dbReference>
<dbReference type="RefSeq" id="WP_126001668.1">
    <property type="nucleotide sequence ID" value="NZ_BAAADY010000011.1"/>
</dbReference>
<evidence type="ECO:0000256" key="1">
    <source>
        <dbReference type="ARBA" id="ARBA00022491"/>
    </source>
</evidence>
<dbReference type="Pfam" id="PF13377">
    <property type="entry name" value="Peripla_BP_3"/>
    <property type="match status" value="1"/>
</dbReference>
<protein>
    <submittedName>
        <fullName evidence="7">LacI family transcriptional regulator</fullName>
    </submittedName>
</protein>
<name>A0A7X5Y2G3_9SPHN</name>
<dbReference type="CDD" id="cd06267">
    <property type="entry name" value="PBP1_LacI_sugar_binding-like"/>
    <property type="match status" value="1"/>
</dbReference>
<feature type="domain" description="HTH lacI-type" evidence="6">
    <location>
        <begin position="4"/>
        <end position="58"/>
    </location>
</feature>
<evidence type="ECO:0000256" key="5">
    <source>
        <dbReference type="SAM" id="MobiDB-lite"/>
    </source>
</evidence>
<keyword evidence="4" id="KW-0804">Transcription</keyword>
<dbReference type="InterPro" id="IPR000843">
    <property type="entry name" value="HTH_LacI"/>
</dbReference>
<dbReference type="PROSITE" id="PS00356">
    <property type="entry name" value="HTH_LACI_1"/>
    <property type="match status" value="1"/>
</dbReference>
<keyword evidence="2" id="KW-0805">Transcription regulation</keyword>
<dbReference type="Proteomes" id="UP000531251">
    <property type="component" value="Unassembled WGS sequence"/>
</dbReference>
<dbReference type="SUPFAM" id="SSF53822">
    <property type="entry name" value="Periplasmic binding protein-like I"/>
    <property type="match status" value="1"/>
</dbReference>
<dbReference type="GO" id="GO:0000976">
    <property type="term" value="F:transcription cis-regulatory region binding"/>
    <property type="evidence" value="ECO:0007669"/>
    <property type="project" value="TreeGrafter"/>
</dbReference>
<comment type="caution">
    <text evidence="7">The sequence shown here is derived from an EMBL/GenBank/DDBJ whole genome shotgun (WGS) entry which is preliminary data.</text>
</comment>
<dbReference type="GO" id="GO:0003700">
    <property type="term" value="F:DNA-binding transcription factor activity"/>
    <property type="evidence" value="ECO:0007669"/>
    <property type="project" value="TreeGrafter"/>
</dbReference>
<dbReference type="SUPFAM" id="SSF47413">
    <property type="entry name" value="lambda repressor-like DNA-binding domains"/>
    <property type="match status" value="1"/>
</dbReference>
<evidence type="ECO:0000259" key="6">
    <source>
        <dbReference type="PROSITE" id="PS50932"/>
    </source>
</evidence>
<dbReference type="AlphaFoldDB" id="A0A7X5Y2G3"/>
<dbReference type="InterPro" id="IPR046335">
    <property type="entry name" value="LacI/GalR-like_sensor"/>
</dbReference>
<keyword evidence="8" id="KW-1185">Reference proteome</keyword>
<dbReference type="Pfam" id="PF00356">
    <property type="entry name" value="LacI"/>
    <property type="match status" value="1"/>
</dbReference>
<dbReference type="EMBL" id="JAATJB010000009">
    <property type="protein sequence ID" value="NJB98540.1"/>
    <property type="molecule type" value="Genomic_DNA"/>
</dbReference>
<evidence type="ECO:0000256" key="2">
    <source>
        <dbReference type="ARBA" id="ARBA00023015"/>
    </source>
</evidence>
<dbReference type="PANTHER" id="PTHR30146:SF151">
    <property type="entry name" value="HTH-TYPE TRANSCRIPTIONAL REPRESSOR CYTR"/>
    <property type="match status" value="1"/>
</dbReference>
<dbReference type="Gene3D" id="1.10.260.40">
    <property type="entry name" value="lambda repressor-like DNA-binding domains"/>
    <property type="match status" value="1"/>
</dbReference>
<proteinExistence type="predicted"/>
<feature type="region of interest" description="Disordered" evidence="5">
    <location>
        <begin position="324"/>
        <end position="344"/>
    </location>
</feature>
<reference evidence="7 8" key="1">
    <citation type="submission" date="2020-03" db="EMBL/GenBank/DDBJ databases">
        <title>Genomic Encyclopedia of Type Strains, Phase IV (KMG-IV): sequencing the most valuable type-strain genomes for metagenomic binning, comparative biology and taxonomic classification.</title>
        <authorList>
            <person name="Goeker M."/>
        </authorList>
    </citation>
    <scope>NUCLEOTIDE SEQUENCE [LARGE SCALE GENOMIC DNA]</scope>
    <source>
        <strain evidence="7 8">DSM 7225</strain>
    </source>
</reference>
<dbReference type="PANTHER" id="PTHR30146">
    <property type="entry name" value="LACI-RELATED TRANSCRIPTIONAL REPRESSOR"/>
    <property type="match status" value="1"/>
</dbReference>
<dbReference type="CDD" id="cd01392">
    <property type="entry name" value="HTH_LacI"/>
    <property type="match status" value="1"/>
</dbReference>
<organism evidence="7 8">
    <name type="scientific">Sphingomonas trueperi</name>
    <dbReference type="NCBI Taxonomy" id="53317"/>
    <lineage>
        <taxon>Bacteria</taxon>
        <taxon>Pseudomonadati</taxon>
        <taxon>Pseudomonadota</taxon>
        <taxon>Alphaproteobacteria</taxon>
        <taxon>Sphingomonadales</taxon>
        <taxon>Sphingomonadaceae</taxon>
        <taxon>Sphingomonas</taxon>
    </lineage>
</organism>